<dbReference type="InterPro" id="IPR047817">
    <property type="entry name" value="ABC2_TM_bact-type"/>
</dbReference>
<sequence length="270" mass="28132">MAGTLQRNAGAAVTLRLFFVAGWRSHLALFRWLRPSAFLPTVLGVPLVQLVWFAHLGRYLGTRPVSYYVVGNALIGCSMAGLFAPSMSIQGERFSGTLSAVLATPAHRAVMFGGRIVPAVLFGALTSSVMLGFGMVVGWAAIPLAALPQLAAAVLVTALSCSAFGLIIGAVGLRTREATLVSNMVLYTMLLLCGVNVPVAALPGWLAVIGTAMPMTQGIEAARRALSGDGGVAALLGWELLKAAVFVLVGLLMLRVLERMSLAAAVLDDA</sequence>
<keyword evidence="6" id="KW-0813">Transport</keyword>
<dbReference type="Proteomes" id="UP001212326">
    <property type="component" value="Plasmid punmamed1"/>
</dbReference>
<dbReference type="InterPro" id="IPR000412">
    <property type="entry name" value="ABC_2_transport"/>
</dbReference>
<feature type="transmembrane region" description="Helical" evidence="6">
    <location>
        <begin position="150"/>
        <end position="173"/>
    </location>
</feature>
<dbReference type="RefSeq" id="WP_270086815.1">
    <property type="nucleotide sequence ID" value="NZ_CP115301.1"/>
</dbReference>
<dbReference type="Pfam" id="PF01061">
    <property type="entry name" value="ABC2_membrane"/>
    <property type="match status" value="1"/>
</dbReference>
<keyword evidence="8" id="KW-0614">Plasmid</keyword>
<dbReference type="PIRSF" id="PIRSF006648">
    <property type="entry name" value="DrrB"/>
    <property type="match status" value="1"/>
</dbReference>
<feature type="transmembrane region" description="Helical" evidence="6">
    <location>
        <begin position="232"/>
        <end position="254"/>
    </location>
</feature>
<feature type="transmembrane region" description="Helical" evidence="6">
    <location>
        <begin position="65"/>
        <end position="84"/>
    </location>
</feature>
<dbReference type="PANTHER" id="PTHR43229:SF6">
    <property type="entry name" value="ABC-TYPE MULTIDRUG TRANSPORT SYSTEM, PERMEASE COMPONENT"/>
    <property type="match status" value="1"/>
</dbReference>
<dbReference type="EMBL" id="CP115301">
    <property type="protein sequence ID" value="WBO69638.1"/>
    <property type="molecule type" value="Genomic_DNA"/>
</dbReference>
<evidence type="ECO:0000256" key="4">
    <source>
        <dbReference type="ARBA" id="ARBA00023136"/>
    </source>
</evidence>
<evidence type="ECO:0000259" key="7">
    <source>
        <dbReference type="PROSITE" id="PS51012"/>
    </source>
</evidence>
<feature type="transmembrane region" description="Helical" evidence="6">
    <location>
        <begin position="185"/>
        <end position="212"/>
    </location>
</feature>
<geneLocation type="plasmid" evidence="8 9">
    <name>punmamed1</name>
</geneLocation>
<comment type="subcellular location">
    <subcellularLocation>
        <location evidence="6">Cell membrane</location>
        <topology evidence="6">Multi-pass membrane protein</topology>
    </subcellularLocation>
    <subcellularLocation>
        <location evidence="1">Membrane</location>
        <topology evidence="1">Multi-pass membrane protein</topology>
    </subcellularLocation>
</comment>
<gene>
    <name evidence="8" type="ORF">O1G22_43640</name>
</gene>
<feature type="transmembrane region" description="Helical" evidence="6">
    <location>
        <begin position="116"/>
        <end position="144"/>
    </location>
</feature>
<feature type="transmembrane region" description="Helical" evidence="6">
    <location>
        <begin position="32"/>
        <end position="53"/>
    </location>
</feature>
<keyword evidence="5" id="KW-0046">Antibiotic resistance</keyword>
<accession>A0ABY7PG84</accession>
<dbReference type="PROSITE" id="PS51012">
    <property type="entry name" value="ABC_TM2"/>
    <property type="match status" value="1"/>
</dbReference>
<evidence type="ECO:0000256" key="3">
    <source>
        <dbReference type="ARBA" id="ARBA00022989"/>
    </source>
</evidence>
<feature type="domain" description="ABC transmembrane type-2" evidence="7">
    <location>
        <begin position="32"/>
        <end position="257"/>
    </location>
</feature>
<dbReference type="PANTHER" id="PTHR43229">
    <property type="entry name" value="NODULATION PROTEIN J"/>
    <property type="match status" value="1"/>
</dbReference>
<dbReference type="InterPro" id="IPR051784">
    <property type="entry name" value="Nod_factor_ABC_transporter"/>
</dbReference>
<dbReference type="InterPro" id="IPR013525">
    <property type="entry name" value="ABC2_TM"/>
</dbReference>
<evidence type="ECO:0000256" key="2">
    <source>
        <dbReference type="ARBA" id="ARBA00022692"/>
    </source>
</evidence>
<keyword evidence="3 6" id="KW-1133">Transmembrane helix</keyword>
<keyword evidence="6" id="KW-1003">Cell membrane</keyword>
<evidence type="ECO:0000256" key="5">
    <source>
        <dbReference type="ARBA" id="ARBA00023251"/>
    </source>
</evidence>
<evidence type="ECO:0000256" key="1">
    <source>
        <dbReference type="ARBA" id="ARBA00004141"/>
    </source>
</evidence>
<evidence type="ECO:0000256" key="6">
    <source>
        <dbReference type="RuleBase" id="RU361157"/>
    </source>
</evidence>
<organism evidence="8 9">
    <name type="scientific">Streptomyces camelliae</name>
    <dbReference type="NCBI Taxonomy" id="3004093"/>
    <lineage>
        <taxon>Bacteria</taxon>
        <taxon>Bacillati</taxon>
        <taxon>Actinomycetota</taxon>
        <taxon>Actinomycetes</taxon>
        <taxon>Kitasatosporales</taxon>
        <taxon>Streptomycetaceae</taxon>
        <taxon>Streptomyces</taxon>
    </lineage>
</organism>
<keyword evidence="9" id="KW-1185">Reference proteome</keyword>
<protein>
    <recommendedName>
        <fullName evidence="6">Transport permease protein</fullName>
    </recommendedName>
</protein>
<name>A0ABY7PG84_9ACTN</name>
<proteinExistence type="inferred from homology"/>
<comment type="similarity">
    <text evidence="6">Belongs to the ABC-2 integral membrane protein family.</text>
</comment>
<keyword evidence="4 6" id="KW-0472">Membrane</keyword>
<evidence type="ECO:0000313" key="9">
    <source>
        <dbReference type="Proteomes" id="UP001212326"/>
    </source>
</evidence>
<reference evidence="8 9" key="1">
    <citation type="submission" date="2022-12" db="EMBL/GenBank/DDBJ databases">
        <title>HUAS 2-6.</title>
        <authorList>
            <person name="Mo P."/>
        </authorList>
    </citation>
    <scope>NUCLEOTIDE SEQUENCE [LARGE SCALE GENOMIC DNA]</scope>
    <source>
        <strain evidence="8 9">HUAS 2-6</strain>
        <plasmid evidence="8 9">punmamed1</plasmid>
    </source>
</reference>
<keyword evidence="2 6" id="KW-0812">Transmembrane</keyword>
<evidence type="ECO:0000313" key="8">
    <source>
        <dbReference type="EMBL" id="WBO69638.1"/>
    </source>
</evidence>